<dbReference type="GO" id="GO:0008202">
    <property type="term" value="P:steroid metabolic process"/>
    <property type="evidence" value="ECO:0007669"/>
    <property type="project" value="UniProtKB-KW"/>
</dbReference>
<comment type="catalytic activity">
    <reaction evidence="7">
        <text>7alpha,12alpha-dihydroxy-3-oxo-5beta-cholan-24-oate + NADH + H(+) = isocholate + NAD(+)</text>
        <dbReference type="Rhea" id="RHEA:47512"/>
        <dbReference type="ChEBI" id="CHEBI:15378"/>
        <dbReference type="ChEBI" id="CHEBI:57540"/>
        <dbReference type="ChEBI" id="CHEBI:57945"/>
        <dbReference type="ChEBI" id="CHEBI:87735"/>
        <dbReference type="ChEBI" id="CHEBI:87736"/>
    </reaction>
    <physiologicalReaction direction="left-to-right" evidence="7">
        <dbReference type="Rhea" id="RHEA:47513"/>
    </physiologicalReaction>
</comment>
<evidence type="ECO:0000256" key="8">
    <source>
        <dbReference type="ARBA" id="ARBA00052953"/>
    </source>
</evidence>
<dbReference type="AlphaFoldDB" id="A0A369LZM5"/>
<evidence type="ECO:0000256" key="4">
    <source>
        <dbReference type="ARBA" id="ARBA00023221"/>
    </source>
</evidence>
<evidence type="ECO:0000256" key="3">
    <source>
        <dbReference type="ARBA" id="ARBA00023098"/>
    </source>
</evidence>
<dbReference type="GeneID" id="78360039"/>
<dbReference type="Pfam" id="PF13561">
    <property type="entry name" value="adh_short_C2"/>
    <property type="match status" value="1"/>
</dbReference>
<evidence type="ECO:0000256" key="6">
    <source>
        <dbReference type="ARBA" id="ARBA00050953"/>
    </source>
</evidence>
<dbReference type="RefSeq" id="WP_015539598.1">
    <property type="nucleotide sequence ID" value="NZ_CABMMS010000006.1"/>
</dbReference>
<dbReference type="PANTHER" id="PTHR43639">
    <property type="entry name" value="OXIDOREDUCTASE, SHORT-CHAIN DEHYDROGENASE/REDUCTASE FAMILY (AFU_ORTHOLOGUE AFUA_5G02870)"/>
    <property type="match status" value="1"/>
</dbReference>
<dbReference type="InterPro" id="IPR002347">
    <property type="entry name" value="SDR_fam"/>
</dbReference>
<protein>
    <recommendedName>
        <fullName evidence="9">3beta-hydroxycholanate 3-dehydrogenase (NAD(+))</fullName>
        <ecNumber evidence="9">1.1.1.391</ecNumber>
    </recommendedName>
    <alternativeName>
        <fullName evidence="10">NAD-dependent bile acid 3beta-dehydrogenase</fullName>
    </alternativeName>
</protein>
<accession>A0A369LZM5</accession>
<gene>
    <name evidence="11" type="ORF">C1877_10080</name>
</gene>
<dbReference type="PANTHER" id="PTHR43639:SF1">
    <property type="entry name" value="SHORT-CHAIN DEHYDROGENASE_REDUCTASE FAMILY PROTEIN"/>
    <property type="match status" value="1"/>
</dbReference>
<dbReference type="EC" id="1.1.1.391" evidence="9"/>
<dbReference type="InterPro" id="IPR036291">
    <property type="entry name" value="NAD(P)-bd_dom_sf"/>
</dbReference>
<proteinExistence type="inferred from homology"/>
<organism evidence="11 12">
    <name type="scientific">Gordonibacter pamelaeae</name>
    <dbReference type="NCBI Taxonomy" id="471189"/>
    <lineage>
        <taxon>Bacteria</taxon>
        <taxon>Bacillati</taxon>
        <taxon>Actinomycetota</taxon>
        <taxon>Coriobacteriia</taxon>
        <taxon>Eggerthellales</taxon>
        <taxon>Eggerthellaceae</taxon>
        <taxon>Gordonibacter</taxon>
    </lineage>
</organism>
<dbReference type="Gene3D" id="3.40.50.720">
    <property type="entry name" value="NAD(P)-binding Rossmann-like Domain"/>
    <property type="match status" value="1"/>
</dbReference>
<sequence length="265" mass="28580">MYPDLNGKTAVVTGASVGLGHGIARRFLQEGMSVVVNFHSDKHRGEAQKLADEFNAPGETARVVLVQADISQEDGAPKLRDAALEHFGGIDVWVNNAGIESRHPTHELPLDVWEKTLAVNLTGVFLGSKAALGHFVEQDRKGCIVNLSSVHERIPWPTFAHYAASKGGVKLFSETIALEYAHLGIRVNCIAPGAIETPINAEKFEDPEARAQTERMIPLHRIGTVEQVAAAAVWLASDESSYVTGTSLFVDGGMALYPSFERGDG</sequence>
<dbReference type="PRINTS" id="PR00080">
    <property type="entry name" value="SDRFAMILY"/>
</dbReference>
<dbReference type="Proteomes" id="UP000254000">
    <property type="component" value="Unassembled WGS sequence"/>
</dbReference>
<reference evidence="11 12" key="1">
    <citation type="journal article" date="2018" name="Elife">
        <title>Discovery and characterization of a prevalent human gut bacterial enzyme sufficient for the inactivation of a family of plant toxins.</title>
        <authorList>
            <person name="Koppel N."/>
            <person name="Bisanz J.E."/>
            <person name="Pandelia M.E."/>
            <person name="Turnbaugh P.J."/>
            <person name="Balskus E.P."/>
        </authorList>
    </citation>
    <scope>NUCLEOTIDE SEQUENCE [LARGE SCALE GENOMIC DNA]</scope>
    <source>
        <strain evidence="11 12">3C</strain>
    </source>
</reference>
<dbReference type="PROSITE" id="PS00061">
    <property type="entry name" value="ADH_SHORT"/>
    <property type="match status" value="1"/>
</dbReference>
<comment type="catalytic activity">
    <reaction evidence="6">
        <text>3-oxochenodeoxycholate + NADH + H(+) = isochenodeoxycholate + NAD(+)</text>
        <dbReference type="Rhea" id="RHEA:47516"/>
        <dbReference type="ChEBI" id="CHEBI:15378"/>
        <dbReference type="ChEBI" id="CHEBI:57540"/>
        <dbReference type="ChEBI" id="CHEBI:57945"/>
        <dbReference type="ChEBI" id="CHEBI:87730"/>
        <dbReference type="ChEBI" id="CHEBI:87731"/>
    </reaction>
    <physiologicalReaction direction="left-to-right" evidence="6">
        <dbReference type="Rhea" id="RHEA:47517"/>
    </physiologicalReaction>
</comment>
<dbReference type="PRINTS" id="PR00081">
    <property type="entry name" value="GDHRDH"/>
</dbReference>
<evidence type="ECO:0000256" key="10">
    <source>
        <dbReference type="ARBA" id="ARBA00081284"/>
    </source>
</evidence>
<name>A0A369LZM5_9ACTN</name>
<keyword evidence="12" id="KW-1185">Reference proteome</keyword>
<evidence type="ECO:0000256" key="9">
    <source>
        <dbReference type="ARBA" id="ARBA00067031"/>
    </source>
</evidence>
<evidence type="ECO:0000313" key="12">
    <source>
        <dbReference type="Proteomes" id="UP000254000"/>
    </source>
</evidence>
<comment type="catalytic activity">
    <reaction evidence="5">
        <text>12alpha-hydroxy-3-oxo-5beta-cholan-24-oate + NADH + H(+) = isodeoxycholate + NAD(+)</text>
        <dbReference type="Rhea" id="RHEA:47492"/>
        <dbReference type="ChEBI" id="CHEBI:15378"/>
        <dbReference type="ChEBI" id="CHEBI:57540"/>
        <dbReference type="ChEBI" id="CHEBI:57945"/>
        <dbReference type="ChEBI" id="CHEBI:87733"/>
        <dbReference type="ChEBI" id="CHEBI:87734"/>
    </reaction>
    <physiologicalReaction direction="left-to-right" evidence="5">
        <dbReference type="Rhea" id="RHEA:47493"/>
    </physiologicalReaction>
</comment>
<dbReference type="FunFam" id="3.40.50.720:FF:000084">
    <property type="entry name" value="Short-chain dehydrogenase reductase"/>
    <property type="match status" value="1"/>
</dbReference>
<keyword evidence="4" id="KW-0753">Steroid metabolism</keyword>
<dbReference type="GO" id="GO:0016491">
    <property type="term" value="F:oxidoreductase activity"/>
    <property type="evidence" value="ECO:0007669"/>
    <property type="project" value="UniProtKB-KW"/>
</dbReference>
<dbReference type="OrthoDB" id="9808187at2"/>
<dbReference type="InterPro" id="IPR020904">
    <property type="entry name" value="Sc_DH/Rdtase_CS"/>
</dbReference>
<evidence type="ECO:0000256" key="7">
    <source>
        <dbReference type="ARBA" id="ARBA00052497"/>
    </source>
</evidence>
<evidence type="ECO:0000256" key="5">
    <source>
        <dbReference type="ARBA" id="ARBA00050257"/>
    </source>
</evidence>
<dbReference type="EMBL" id="PPTS01000006">
    <property type="protein sequence ID" value="RDB64069.1"/>
    <property type="molecule type" value="Genomic_DNA"/>
</dbReference>
<dbReference type="SUPFAM" id="SSF51735">
    <property type="entry name" value="NAD(P)-binding Rossmann-fold domains"/>
    <property type="match status" value="1"/>
</dbReference>
<comment type="caution">
    <text evidence="11">The sequence shown here is derived from an EMBL/GenBank/DDBJ whole genome shotgun (WGS) entry which is preliminary data.</text>
</comment>
<dbReference type="NCBIfam" id="NF005559">
    <property type="entry name" value="PRK07231.1"/>
    <property type="match status" value="1"/>
</dbReference>
<evidence type="ECO:0000313" key="11">
    <source>
        <dbReference type="EMBL" id="RDB64069.1"/>
    </source>
</evidence>
<evidence type="ECO:0000256" key="2">
    <source>
        <dbReference type="ARBA" id="ARBA00023002"/>
    </source>
</evidence>
<comment type="catalytic activity">
    <reaction evidence="8">
        <text>3-oxo-5beta-cholan-24-oate + NADH + H(+) = isolithocholate + NAD(+)</text>
        <dbReference type="Rhea" id="RHEA:47508"/>
        <dbReference type="ChEBI" id="CHEBI:11867"/>
        <dbReference type="ChEBI" id="CHEBI:15378"/>
        <dbReference type="ChEBI" id="CHEBI:57540"/>
        <dbReference type="ChEBI" id="CHEBI:57945"/>
        <dbReference type="ChEBI" id="CHEBI:87728"/>
        <dbReference type="EC" id="1.1.1.391"/>
    </reaction>
    <physiologicalReaction direction="left-to-right" evidence="8">
        <dbReference type="Rhea" id="RHEA:47509"/>
    </physiologicalReaction>
</comment>
<comment type="similarity">
    <text evidence="1">Belongs to the short-chain dehydrogenases/reductases (SDR) family.</text>
</comment>
<evidence type="ECO:0000256" key="1">
    <source>
        <dbReference type="ARBA" id="ARBA00006484"/>
    </source>
</evidence>
<keyword evidence="3" id="KW-0443">Lipid metabolism</keyword>
<keyword evidence="2 11" id="KW-0560">Oxidoreductase</keyword>